<dbReference type="PRINTS" id="PR00507">
    <property type="entry name" value="N12N6MTFRASE"/>
</dbReference>
<dbReference type="EMBL" id="JJMJ01000293">
    <property type="protein sequence ID" value="PPS20591.1"/>
    <property type="molecule type" value="Genomic_DNA"/>
</dbReference>
<dbReference type="PANTHER" id="PTHR42933:SF3">
    <property type="entry name" value="TYPE I RESTRICTION ENZYME MJAVIII METHYLASE SUBUNIT"/>
    <property type="match status" value="1"/>
</dbReference>
<gene>
    <name evidence="9" type="ORF">DJ52_15990</name>
</gene>
<evidence type="ECO:0000313" key="9">
    <source>
        <dbReference type="EMBL" id="PPS20591.1"/>
    </source>
</evidence>
<evidence type="ECO:0000313" key="10">
    <source>
        <dbReference type="Proteomes" id="UP000238924"/>
    </source>
</evidence>
<dbReference type="Pfam" id="PF02384">
    <property type="entry name" value="N6_Mtase"/>
    <property type="match status" value="1"/>
</dbReference>
<dbReference type="PANTHER" id="PTHR42933">
    <property type="entry name" value="SLR6095 PROTEIN"/>
    <property type="match status" value="1"/>
</dbReference>
<dbReference type="Proteomes" id="UP000238924">
    <property type="component" value="Unassembled WGS sequence"/>
</dbReference>
<accession>A0ABX5B0D8</accession>
<comment type="catalytic activity">
    <reaction evidence="7">
        <text>a 2'-deoxyadenosine in DNA + S-adenosyl-L-methionine = an N(6)-methyl-2'-deoxyadenosine in DNA + S-adenosyl-L-homocysteine + H(+)</text>
        <dbReference type="Rhea" id="RHEA:15197"/>
        <dbReference type="Rhea" id="RHEA-COMP:12418"/>
        <dbReference type="Rhea" id="RHEA-COMP:12419"/>
        <dbReference type="ChEBI" id="CHEBI:15378"/>
        <dbReference type="ChEBI" id="CHEBI:57856"/>
        <dbReference type="ChEBI" id="CHEBI:59789"/>
        <dbReference type="ChEBI" id="CHEBI:90615"/>
        <dbReference type="ChEBI" id="CHEBI:90616"/>
        <dbReference type="EC" id="2.1.1.72"/>
    </reaction>
</comment>
<evidence type="ECO:0000256" key="4">
    <source>
        <dbReference type="ARBA" id="ARBA00022679"/>
    </source>
</evidence>
<evidence type="ECO:0000256" key="1">
    <source>
        <dbReference type="ARBA" id="ARBA00006594"/>
    </source>
</evidence>
<keyword evidence="6" id="KW-0680">Restriction system</keyword>
<sequence>MKNSITIGNDLGEYYTPRHIVKLMVELIQPKFGDKIYDPCCGTGGFLIEAFRFIKRNSNLTGDNIKYLEEETIYGGELTETSKIAKMNMILAGDGHTHIKQQDSLANPAYEQYDVVLSNFPFNQKTDYSHLYGMKTVKADAVFFMHIINALKNGGRAAVIVPDSVLFSIRDNDILKLRKKIIEECNILSIIQLDNYTFAPYTLQPTSIVIFNKEKNIIIFGFMN</sequence>
<evidence type="ECO:0000256" key="3">
    <source>
        <dbReference type="ARBA" id="ARBA00022603"/>
    </source>
</evidence>
<comment type="similarity">
    <text evidence="1">Belongs to the N(4)/N(6)-methyltransferase family.</text>
</comment>
<keyword evidence="10" id="KW-1185">Reference proteome</keyword>
<evidence type="ECO:0000256" key="2">
    <source>
        <dbReference type="ARBA" id="ARBA00011900"/>
    </source>
</evidence>
<evidence type="ECO:0000256" key="5">
    <source>
        <dbReference type="ARBA" id="ARBA00022691"/>
    </source>
</evidence>
<dbReference type="InterPro" id="IPR051537">
    <property type="entry name" value="DNA_Adenine_Mtase"/>
</dbReference>
<evidence type="ECO:0000259" key="8">
    <source>
        <dbReference type="Pfam" id="PF02384"/>
    </source>
</evidence>
<keyword evidence="5" id="KW-0949">S-adenosyl-L-methionine</keyword>
<dbReference type="CDD" id="cd02440">
    <property type="entry name" value="AdoMet_MTases"/>
    <property type="match status" value="1"/>
</dbReference>
<evidence type="ECO:0000256" key="7">
    <source>
        <dbReference type="ARBA" id="ARBA00047942"/>
    </source>
</evidence>
<dbReference type="EC" id="2.1.1.72" evidence="2"/>
<comment type="caution">
    <text evidence="9">The sequence shown here is derived from an EMBL/GenBank/DDBJ whole genome shotgun (WGS) entry which is preliminary data.</text>
</comment>
<keyword evidence="3" id="KW-0489">Methyltransferase</keyword>
<keyword evidence="4" id="KW-0808">Transferase</keyword>
<proteinExistence type="inferred from homology"/>
<dbReference type="InterPro" id="IPR003356">
    <property type="entry name" value="DNA_methylase_A-5"/>
</dbReference>
<dbReference type="Gene3D" id="3.40.50.150">
    <property type="entry name" value="Vaccinia Virus protein VP39"/>
    <property type="match status" value="1"/>
</dbReference>
<protein>
    <recommendedName>
        <fullName evidence="2">site-specific DNA-methyltransferase (adenine-specific)</fullName>
        <ecNumber evidence="2">2.1.1.72</ecNumber>
    </recommendedName>
</protein>
<organism evidence="9 10">
    <name type="scientific">Brachyspira murdochii</name>
    <dbReference type="NCBI Taxonomy" id="84378"/>
    <lineage>
        <taxon>Bacteria</taxon>
        <taxon>Pseudomonadati</taxon>
        <taxon>Spirochaetota</taxon>
        <taxon>Spirochaetia</taxon>
        <taxon>Brachyspirales</taxon>
        <taxon>Brachyspiraceae</taxon>
        <taxon>Brachyspira</taxon>
    </lineage>
</organism>
<reference evidence="9 10" key="1">
    <citation type="submission" date="2014-04" db="EMBL/GenBank/DDBJ databases">
        <title>Whole genome sequence of 'Brachyspira hampsonii' D13-03603F2.</title>
        <authorList>
            <person name="Patterson A.H."/>
            <person name="Chaban B."/>
            <person name="Fernando C."/>
            <person name="Harding J.C."/>
            <person name="Hill J.E."/>
        </authorList>
    </citation>
    <scope>NUCLEOTIDE SEQUENCE [LARGE SCALE GENOMIC DNA]</scope>
    <source>
        <strain evidence="9 10">D13-03603F2</strain>
    </source>
</reference>
<feature type="domain" description="DNA methylase adenine-specific" evidence="8">
    <location>
        <begin position="7"/>
        <end position="216"/>
    </location>
</feature>
<name>A0ABX5B0D8_9SPIR</name>
<dbReference type="SUPFAM" id="SSF53335">
    <property type="entry name" value="S-adenosyl-L-methionine-dependent methyltransferases"/>
    <property type="match status" value="1"/>
</dbReference>
<evidence type="ECO:0000256" key="6">
    <source>
        <dbReference type="ARBA" id="ARBA00022747"/>
    </source>
</evidence>
<dbReference type="InterPro" id="IPR029063">
    <property type="entry name" value="SAM-dependent_MTases_sf"/>
</dbReference>